<dbReference type="GeneID" id="77731750"/>
<dbReference type="RefSeq" id="XP_052947513.1">
    <property type="nucleotide sequence ID" value="XM_053092545.1"/>
</dbReference>
<evidence type="ECO:0000256" key="2">
    <source>
        <dbReference type="ARBA" id="ARBA00005792"/>
    </source>
</evidence>
<evidence type="ECO:0000256" key="7">
    <source>
        <dbReference type="ARBA" id="ARBA00022989"/>
    </source>
</evidence>
<evidence type="ECO:0000256" key="11">
    <source>
        <dbReference type="SAM" id="Phobius"/>
    </source>
</evidence>
<evidence type="ECO:0000256" key="3">
    <source>
        <dbReference type="ARBA" id="ARBA00022448"/>
    </source>
</evidence>
<proteinExistence type="inferred from homology"/>
<dbReference type="GO" id="GO:0005742">
    <property type="term" value="C:mitochondrial outer membrane translocase complex"/>
    <property type="evidence" value="ECO:0007669"/>
    <property type="project" value="InterPro"/>
</dbReference>
<dbReference type="GO" id="GO:0008320">
    <property type="term" value="F:protein transmembrane transporter activity"/>
    <property type="evidence" value="ECO:0007669"/>
    <property type="project" value="TreeGrafter"/>
</dbReference>
<protein>
    <submittedName>
        <fullName evidence="12">Mitochondrial outer membrane translocase complex, subunit Tom20 domain-containing protein</fullName>
    </submittedName>
</protein>
<dbReference type="PANTHER" id="PTHR12430:SF0">
    <property type="entry name" value="TRANSLOCASE OF OUTER MITOCHONDRIAL MEMBRANE 20"/>
    <property type="match status" value="1"/>
</dbReference>
<evidence type="ECO:0000256" key="4">
    <source>
        <dbReference type="ARBA" id="ARBA00022692"/>
    </source>
</evidence>
<dbReference type="GO" id="GO:0030943">
    <property type="term" value="F:mitochondrion targeting sequence binding"/>
    <property type="evidence" value="ECO:0007669"/>
    <property type="project" value="TreeGrafter"/>
</dbReference>
<dbReference type="PANTHER" id="PTHR12430">
    <property type="entry name" value="MITOCHONDRIAL IMPORT RECEPTOR SUBUNIT TOM20"/>
    <property type="match status" value="1"/>
</dbReference>
<dbReference type="Pfam" id="PF02064">
    <property type="entry name" value="MAS20"/>
    <property type="match status" value="1"/>
</dbReference>
<dbReference type="GO" id="GO:0030150">
    <property type="term" value="P:protein import into mitochondrial matrix"/>
    <property type="evidence" value="ECO:0007669"/>
    <property type="project" value="TreeGrafter"/>
</dbReference>
<keyword evidence="4 11" id="KW-0812">Transmembrane</keyword>
<evidence type="ECO:0000313" key="12">
    <source>
        <dbReference type="EMBL" id="KAI9637736.1"/>
    </source>
</evidence>
<gene>
    <name evidence="12" type="ORF">MKK02DRAFT_43667</name>
</gene>
<dbReference type="GO" id="GO:0006886">
    <property type="term" value="P:intracellular protein transport"/>
    <property type="evidence" value="ECO:0007669"/>
    <property type="project" value="InterPro"/>
</dbReference>
<dbReference type="AlphaFoldDB" id="A0AA38HF42"/>
<comment type="caution">
    <text evidence="12">The sequence shown here is derived from an EMBL/GenBank/DDBJ whole genome shotgun (WGS) entry which is preliminary data.</text>
</comment>
<feature type="transmembrane region" description="Helical" evidence="11">
    <location>
        <begin position="6"/>
        <end position="30"/>
    </location>
</feature>
<dbReference type="Proteomes" id="UP001164286">
    <property type="component" value="Unassembled WGS sequence"/>
</dbReference>
<keyword evidence="6" id="KW-0653">Protein transport</keyword>
<reference evidence="12" key="1">
    <citation type="journal article" date="2022" name="G3 (Bethesda)">
        <title>High quality genome of the basidiomycete yeast Dioszegia hungarica PDD-24b-2 isolated from cloud water.</title>
        <authorList>
            <person name="Jarrige D."/>
            <person name="Haridas S."/>
            <person name="Bleykasten-Grosshans C."/>
            <person name="Joly M."/>
            <person name="Nadalig T."/>
            <person name="Sancelme M."/>
            <person name="Vuilleumier S."/>
            <person name="Grigoriev I.V."/>
            <person name="Amato P."/>
            <person name="Bringel F."/>
        </authorList>
    </citation>
    <scope>NUCLEOTIDE SEQUENCE</scope>
    <source>
        <strain evidence="12">PDD-24b-2</strain>
    </source>
</reference>
<comment type="similarity">
    <text evidence="2">Belongs to the Tom20 family.</text>
</comment>
<sequence>MPAQTAGRIALLTTGLIATGCLGYAVYFDYMRRHSADFRRSIKKQHDAIAAAAEEKNKTERERNARALLAVLDDIQTEAPPISPEQQEVYFQEQVAQGEQLAVMGPEHHVEAASRFYRALRVYPAPIELIQIYKKVVPPPVFNMVIELTMISEARSAAGGDFAMPPQAAPSIEDLDDSSPPSSSSPKADSATSGTSWEKLDAA</sequence>
<evidence type="ECO:0000256" key="8">
    <source>
        <dbReference type="ARBA" id="ARBA00023128"/>
    </source>
</evidence>
<keyword evidence="9 11" id="KW-0472">Membrane</keyword>
<evidence type="ECO:0000256" key="9">
    <source>
        <dbReference type="ARBA" id="ARBA00023136"/>
    </source>
</evidence>
<organism evidence="12 13">
    <name type="scientific">Dioszegia hungarica</name>
    <dbReference type="NCBI Taxonomy" id="4972"/>
    <lineage>
        <taxon>Eukaryota</taxon>
        <taxon>Fungi</taxon>
        <taxon>Dikarya</taxon>
        <taxon>Basidiomycota</taxon>
        <taxon>Agaricomycotina</taxon>
        <taxon>Tremellomycetes</taxon>
        <taxon>Tremellales</taxon>
        <taxon>Bulleribasidiaceae</taxon>
        <taxon>Dioszegia</taxon>
    </lineage>
</organism>
<dbReference type="Gene3D" id="1.20.960.10">
    <property type="entry name" value="Mitochondrial outer membrane translocase complex, subunit Tom20 domain"/>
    <property type="match status" value="1"/>
</dbReference>
<keyword evidence="8" id="KW-0496">Mitochondrion</keyword>
<keyword evidence="3" id="KW-0813">Transport</keyword>
<evidence type="ECO:0000256" key="10">
    <source>
        <dbReference type="SAM" id="MobiDB-lite"/>
    </source>
</evidence>
<feature type="compositionally biased region" description="Low complexity" evidence="10">
    <location>
        <begin position="178"/>
        <end position="190"/>
    </location>
</feature>
<dbReference type="GO" id="GO:0016031">
    <property type="term" value="P:tRNA import into mitochondrion"/>
    <property type="evidence" value="ECO:0007669"/>
    <property type="project" value="TreeGrafter"/>
</dbReference>
<keyword evidence="5" id="KW-1000">Mitochondrion outer membrane</keyword>
<comment type="subcellular location">
    <subcellularLocation>
        <location evidence="1">Mitochondrion outer membrane</location>
        <topology evidence="1">Single-pass membrane protein</topology>
    </subcellularLocation>
</comment>
<feature type="region of interest" description="Disordered" evidence="10">
    <location>
        <begin position="159"/>
        <end position="203"/>
    </location>
</feature>
<accession>A0AA38HF42</accession>
<evidence type="ECO:0000256" key="5">
    <source>
        <dbReference type="ARBA" id="ARBA00022787"/>
    </source>
</evidence>
<dbReference type="PRINTS" id="PR00351">
    <property type="entry name" value="OM20RECEPTOR"/>
</dbReference>
<dbReference type="InterPro" id="IPR023392">
    <property type="entry name" value="Tom20_dom_sf"/>
</dbReference>
<name>A0AA38HF42_9TREE</name>
<evidence type="ECO:0000313" key="13">
    <source>
        <dbReference type="Proteomes" id="UP001164286"/>
    </source>
</evidence>
<keyword evidence="13" id="KW-1185">Reference proteome</keyword>
<evidence type="ECO:0000256" key="1">
    <source>
        <dbReference type="ARBA" id="ARBA00004572"/>
    </source>
</evidence>
<keyword evidence="7 11" id="KW-1133">Transmembrane helix</keyword>
<dbReference type="SUPFAM" id="SSF47157">
    <property type="entry name" value="Mitochondrial import receptor subunit Tom20"/>
    <property type="match status" value="1"/>
</dbReference>
<evidence type="ECO:0000256" key="6">
    <source>
        <dbReference type="ARBA" id="ARBA00022927"/>
    </source>
</evidence>
<dbReference type="GO" id="GO:0006605">
    <property type="term" value="P:protein targeting"/>
    <property type="evidence" value="ECO:0007669"/>
    <property type="project" value="InterPro"/>
</dbReference>
<dbReference type="InterPro" id="IPR002056">
    <property type="entry name" value="MAS20"/>
</dbReference>
<dbReference type="EMBL" id="JAKWFO010000004">
    <property type="protein sequence ID" value="KAI9637736.1"/>
    <property type="molecule type" value="Genomic_DNA"/>
</dbReference>